<dbReference type="FunFam" id="4.10.410.60:FF:000001">
    <property type="entry name" value="50S ribosomal protein L35"/>
    <property type="match status" value="1"/>
</dbReference>
<dbReference type="PANTHER" id="PTHR33343">
    <property type="entry name" value="54S RIBOSOMAL PROTEIN BL35M"/>
    <property type="match status" value="1"/>
</dbReference>
<dbReference type="Pfam" id="PF01632">
    <property type="entry name" value="Ribosomal_L35p"/>
    <property type="match status" value="1"/>
</dbReference>
<evidence type="ECO:0000256" key="5">
    <source>
        <dbReference type="HAMAP-Rule" id="MF_00514"/>
    </source>
</evidence>
<dbReference type="EMBL" id="MN991199">
    <property type="protein sequence ID" value="QIQ09958.1"/>
    <property type="molecule type" value="Genomic_DNA"/>
</dbReference>
<dbReference type="InterPro" id="IPR001706">
    <property type="entry name" value="Ribosomal_bL35"/>
</dbReference>
<dbReference type="Gene3D" id="4.10.410.60">
    <property type="match status" value="1"/>
</dbReference>
<evidence type="ECO:0000256" key="3">
    <source>
        <dbReference type="ARBA" id="ARBA00023274"/>
    </source>
</evidence>
<dbReference type="AlphaFoldDB" id="A0A6G9HHR4"/>
<evidence type="ECO:0000256" key="1">
    <source>
        <dbReference type="ARBA" id="ARBA00006598"/>
    </source>
</evidence>
<protein>
    <recommendedName>
        <fullName evidence="4 5">Large ribosomal subunit protein bL35</fullName>
    </recommendedName>
</protein>
<dbReference type="GO" id="GO:0015934">
    <property type="term" value="C:large ribosomal subunit"/>
    <property type="evidence" value="ECO:0007669"/>
    <property type="project" value="TreeGrafter"/>
</dbReference>
<name>A0A6G9HHR4_9MOLU</name>
<dbReference type="NCBIfam" id="TIGR00001">
    <property type="entry name" value="rpmI_bact"/>
    <property type="match status" value="1"/>
</dbReference>
<dbReference type="InterPro" id="IPR037229">
    <property type="entry name" value="Ribosomal_bL35_sf"/>
</dbReference>
<proteinExistence type="inferred from homology"/>
<comment type="similarity">
    <text evidence="1 5 6">Belongs to the bacterial ribosomal protein bL35 family.</text>
</comment>
<evidence type="ECO:0000313" key="8">
    <source>
        <dbReference type="EMBL" id="QIQ09958.1"/>
    </source>
</evidence>
<gene>
    <name evidence="5 8" type="primary">rpmI</name>
    <name evidence="8" type="ORF">PlMoll_1210</name>
</gene>
<dbReference type="PROSITE" id="PS00936">
    <property type="entry name" value="RIBOSOMAL_L35"/>
    <property type="match status" value="1"/>
</dbReference>
<feature type="compositionally biased region" description="Basic residues" evidence="7">
    <location>
        <begin position="1"/>
        <end position="46"/>
    </location>
</feature>
<evidence type="ECO:0000256" key="2">
    <source>
        <dbReference type="ARBA" id="ARBA00022980"/>
    </source>
</evidence>
<accession>A0A6G9HHR4</accession>
<organism evidence="8">
    <name type="scientific">uncultured Mycoplasmataceae bacterium</name>
    <dbReference type="NCBI Taxonomy" id="300027"/>
    <lineage>
        <taxon>Bacteria</taxon>
        <taxon>Bacillati</taxon>
        <taxon>Mycoplasmatota</taxon>
        <taxon>Mollicutes</taxon>
        <taxon>Mycoplasmataceae</taxon>
        <taxon>environmental samples</taxon>
    </lineage>
</organism>
<evidence type="ECO:0000256" key="4">
    <source>
        <dbReference type="ARBA" id="ARBA00071664"/>
    </source>
</evidence>
<feature type="region of interest" description="Disordered" evidence="7">
    <location>
        <begin position="1"/>
        <end position="47"/>
    </location>
</feature>
<dbReference type="GO" id="GO:0006412">
    <property type="term" value="P:translation"/>
    <property type="evidence" value="ECO:0007669"/>
    <property type="project" value="UniProtKB-UniRule"/>
</dbReference>
<keyword evidence="3 5" id="KW-0687">Ribonucleoprotein</keyword>
<keyword evidence="2 5" id="KW-0689">Ribosomal protein</keyword>
<evidence type="ECO:0000256" key="7">
    <source>
        <dbReference type="SAM" id="MobiDB-lite"/>
    </source>
</evidence>
<dbReference type="HAMAP" id="MF_00514">
    <property type="entry name" value="Ribosomal_bL35"/>
    <property type="match status" value="1"/>
</dbReference>
<dbReference type="InterPro" id="IPR021137">
    <property type="entry name" value="Ribosomal_bL35-like"/>
</dbReference>
<dbReference type="SUPFAM" id="SSF143034">
    <property type="entry name" value="L35p-like"/>
    <property type="match status" value="1"/>
</dbReference>
<evidence type="ECO:0000256" key="6">
    <source>
        <dbReference type="RuleBase" id="RU000568"/>
    </source>
</evidence>
<sequence length="66" mass="7688">MAKIKMKTKKSVSKRVKVTASGKLKRKQTNRSHMAHSKTTKQKRQLKKDALVSKANYKRLKYTLQD</sequence>
<dbReference type="PRINTS" id="PR00064">
    <property type="entry name" value="RIBOSOMALL35"/>
</dbReference>
<dbReference type="GO" id="GO:0003735">
    <property type="term" value="F:structural constituent of ribosome"/>
    <property type="evidence" value="ECO:0007669"/>
    <property type="project" value="InterPro"/>
</dbReference>
<reference evidence="8" key="1">
    <citation type="journal article" date="2020" name="J. ISSAAS">
        <title>Lactobacilli and other gastrointestinal microbiota of Peromyscus leucopus, reservoir host for agents of Lyme disease and other zoonoses in North America.</title>
        <authorList>
            <person name="Milovic A."/>
            <person name="Bassam K."/>
            <person name="Shao H."/>
            <person name="Chatzistamou I."/>
            <person name="Tufts D.M."/>
            <person name="Diuk-Wasser M."/>
            <person name="Barbour A.G."/>
        </authorList>
    </citation>
    <scope>NUCLEOTIDE SEQUENCE</scope>
    <source>
        <strain evidence="8">LL85</strain>
    </source>
</reference>
<dbReference type="PANTHER" id="PTHR33343:SF1">
    <property type="entry name" value="LARGE RIBOSOMAL SUBUNIT PROTEIN BL35M"/>
    <property type="match status" value="1"/>
</dbReference>
<dbReference type="InterPro" id="IPR018265">
    <property type="entry name" value="Ribosomal_bL35_CS"/>
</dbReference>